<gene>
    <name evidence="2" type="ORF">FOZ62_026478</name>
    <name evidence="1" type="ORF">FOZ63_004325</name>
</gene>
<evidence type="ECO:0000313" key="3">
    <source>
        <dbReference type="Proteomes" id="UP000553632"/>
    </source>
</evidence>
<dbReference type="Proteomes" id="UP000553632">
    <property type="component" value="Unassembled WGS sequence"/>
</dbReference>
<dbReference type="EMBL" id="JABANM010017011">
    <property type="protein sequence ID" value="KAF4728512.1"/>
    <property type="molecule type" value="Genomic_DNA"/>
</dbReference>
<reference evidence="3 4" key="1">
    <citation type="submission" date="2020-04" db="EMBL/GenBank/DDBJ databases">
        <title>Perkinsus olseni comparative genomics.</title>
        <authorList>
            <person name="Bogema D.R."/>
        </authorList>
    </citation>
    <scope>NUCLEOTIDE SEQUENCE [LARGE SCALE GENOMIC DNA]</scope>
    <source>
        <strain evidence="2">ATCC PRA-205</strain>
        <strain evidence="1 3">ATCC PRA-207</strain>
    </source>
</reference>
<feature type="non-terminal residue" evidence="2">
    <location>
        <position position="1"/>
    </location>
</feature>
<dbReference type="InterPro" id="IPR009044">
    <property type="entry name" value="ssDNA-bd_transcriptional_reg"/>
</dbReference>
<dbReference type="Gene3D" id="2.30.31.10">
    <property type="entry name" value="Transcriptional Coactivator Pc4, Chain A"/>
    <property type="match status" value="1"/>
</dbReference>
<accession>A0A7J6S7M8</accession>
<keyword evidence="3" id="KW-1185">Reference proteome</keyword>
<organism evidence="2 4">
    <name type="scientific">Perkinsus olseni</name>
    <name type="common">Perkinsus atlanticus</name>
    <dbReference type="NCBI Taxonomy" id="32597"/>
    <lineage>
        <taxon>Eukaryota</taxon>
        <taxon>Sar</taxon>
        <taxon>Alveolata</taxon>
        <taxon>Perkinsozoa</taxon>
        <taxon>Perkinsea</taxon>
        <taxon>Perkinsida</taxon>
        <taxon>Perkinsidae</taxon>
        <taxon>Perkinsus</taxon>
    </lineage>
</organism>
<sequence length="324" mass="36257">RFKPRKNKKKMQGLDGLLLPLAGGMLAGALSGGRVVEVVEYMPTVSNVRFEKARENLCWFFQLYVVDKRRAFAGGDSKVYYINVSAAKSLTQDHSCGVKSFQAFRGFSSKAVSPVPFSVFGSDSMMMVTPHLAEVANNGLDVQVVKPGNVTFYFMKRTSAEDKAAPDAKRYDKNSLVSQTLRAADVGELIRSSCENVRITDKWHPENYLAVEKDISETHQHEVRRFTIQKDESSQSVSCTLEEMLALQKMLEVGVPIFGGFTELFSVDDPESLRLEFAAGRGVMRVLLDMHLAGSTMSRSYMQVPIMVTDHNFREGDYYITSRV</sequence>
<evidence type="ECO:0000313" key="1">
    <source>
        <dbReference type="EMBL" id="KAF4726814.1"/>
    </source>
</evidence>
<proteinExistence type="predicted"/>
<dbReference type="GO" id="GO:0006355">
    <property type="term" value="P:regulation of DNA-templated transcription"/>
    <property type="evidence" value="ECO:0007669"/>
    <property type="project" value="InterPro"/>
</dbReference>
<dbReference type="GO" id="GO:0003677">
    <property type="term" value="F:DNA binding"/>
    <property type="evidence" value="ECO:0007669"/>
    <property type="project" value="InterPro"/>
</dbReference>
<dbReference type="AlphaFoldDB" id="A0A7J6S7M8"/>
<dbReference type="SUPFAM" id="SSF54447">
    <property type="entry name" value="ssDNA-binding transcriptional regulator domain"/>
    <property type="match status" value="1"/>
</dbReference>
<evidence type="ECO:0000313" key="2">
    <source>
        <dbReference type="EMBL" id="KAF4728512.1"/>
    </source>
</evidence>
<dbReference type="EMBL" id="JABANO010021434">
    <property type="protein sequence ID" value="KAF4726814.1"/>
    <property type="molecule type" value="Genomic_DNA"/>
</dbReference>
<name>A0A7J6S7M8_PEROL</name>
<protein>
    <submittedName>
        <fullName evidence="2">Uncharacterized protein</fullName>
    </submittedName>
</protein>
<dbReference type="Proteomes" id="UP000574390">
    <property type="component" value="Unassembled WGS sequence"/>
</dbReference>
<comment type="caution">
    <text evidence="2">The sequence shown here is derived from an EMBL/GenBank/DDBJ whole genome shotgun (WGS) entry which is preliminary data.</text>
</comment>
<evidence type="ECO:0000313" key="4">
    <source>
        <dbReference type="Proteomes" id="UP000574390"/>
    </source>
</evidence>